<keyword evidence="5" id="KW-0631">Potassium channel</keyword>
<evidence type="ECO:0000256" key="6">
    <source>
        <dbReference type="ARBA" id="ARBA00022882"/>
    </source>
</evidence>
<evidence type="ECO:0000256" key="9">
    <source>
        <dbReference type="ARBA" id="ARBA00023065"/>
    </source>
</evidence>
<dbReference type="PANTHER" id="PTHR11537:SF254">
    <property type="entry name" value="POTASSIUM VOLTAGE-GATED CHANNEL PROTEIN SHAB"/>
    <property type="match status" value="1"/>
</dbReference>
<evidence type="ECO:0000313" key="14">
    <source>
        <dbReference type="EMBL" id="MBR8826825.1"/>
    </source>
</evidence>
<feature type="transmembrane region" description="Helical" evidence="12">
    <location>
        <begin position="51"/>
        <end position="69"/>
    </location>
</feature>
<keyword evidence="7" id="KW-0630">Potassium</keyword>
<accession>A0A941JUI7</accession>
<comment type="caution">
    <text evidence="14">The sequence shown here is derived from an EMBL/GenBank/DDBJ whole genome shotgun (WGS) entry which is preliminary data.</text>
</comment>
<evidence type="ECO:0000256" key="8">
    <source>
        <dbReference type="ARBA" id="ARBA00022989"/>
    </source>
</evidence>
<reference evidence="14" key="1">
    <citation type="submission" date="2021-02" db="EMBL/GenBank/DDBJ databases">
        <title>Metagenome analyses of Stigonema ocellatum DSM 106950, Chlorogloea purpurea SAG 13.99 and Gomphosphaeria aponina DSM 107014.</title>
        <authorList>
            <person name="Marter P."/>
            <person name="Huang S."/>
        </authorList>
    </citation>
    <scope>NUCLEOTIDE SEQUENCE</scope>
    <source>
        <strain evidence="14">JP213</strain>
    </source>
</reference>
<sequence>MLLQEKISLYLEDIETPVGITINATILGLIILSLGIFVAETYPLSASLHSLFQIFDTIILIIFTIEYLIRFWCAQAKIKFLFSIFSLIDLIAILPLLIGFMDIRFIRIFRWFRLLRLLRIFEFQVDFLHLQREDSVIFTRILLTLFSIIFVYSGLIYQVENQINPENFSNFLDALYFSIVTMTTVGYGDITPLSESGKILTLLMILTGIALIPWQIGDLVKQLVKTANQTEKTCPGCGLSMHEIDANFCKICGSKLETIIKN</sequence>
<evidence type="ECO:0000256" key="1">
    <source>
        <dbReference type="ARBA" id="ARBA00004141"/>
    </source>
</evidence>
<evidence type="ECO:0000313" key="15">
    <source>
        <dbReference type="Proteomes" id="UP000767446"/>
    </source>
</evidence>
<dbReference type="EMBL" id="JADQBC010000012">
    <property type="protein sequence ID" value="MBR8826825.1"/>
    <property type="molecule type" value="Genomic_DNA"/>
</dbReference>
<organism evidence="14 15">
    <name type="scientific">Gomphosphaeria aponina SAG 52.96 = DSM 107014</name>
    <dbReference type="NCBI Taxonomy" id="1521640"/>
    <lineage>
        <taxon>Bacteria</taxon>
        <taxon>Bacillati</taxon>
        <taxon>Cyanobacteriota</taxon>
        <taxon>Cyanophyceae</taxon>
        <taxon>Oscillatoriophycideae</taxon>
        <taxon>Chroococcales</taxon>
        <taxon>Gomphosphaeriaceae</taxon>
        <taxon>Gomphosphaeria</taxon>
    </lineage>
</organism>
<dbReference type="InterPro" id="IPR028325">
    <property type="entry name" value="VG_K_chnl"/>
</dbReference>
<evidence type="ECO:0000259" key="13">
    <source>
        <dbReference type="Pfam" id="PF00520"/>
    </source>
</evidence>
<dbReference type="PANTHER" id="PTHR11537">
    <property type="entry name" value="VOLTAGE-GATED POTASSIUM CHANNEL"/>
    <property type="match status" value="1"/>
</dbReference>
<evidence type="ECO:0000256" key="7">
    <source>
        <dbReference type="ARBA" id="ARBA00022958"/>
    </source>
</evidence>
<feature type="transmembrane region" description="Helical" evidence="12">
    <location>
        <begin position="199"/>
        <end position="216"/>
    </location>
</feature>
<dbReference type="InterPro" id="IPR005821">
    <property type="entry name" value="Ion_trans_dom"/>
</dbReference>
<proteinExistence type="predicted"/>
<feature type="transmembrane region" description="Helical" evidence="12">
    <location>
        <begin position="137"/>
        <end position="156"/>
    </location>
</feature>
<keyword evidence="4 12" id="KW-0812">Transmembrane</keyword>
<name>A0A941JUI7_9CHRO</name>
<evidence type="ECO:0000256" key="11">
    <source>
        <dbReference type="ARBA" id="ARBA00023303"/>
    </source>
</evidence>
<evidence type="ECO:0000256" key="3">
    <source>
        <dbReference type="ARBA" id="ARBA00022538"/>
    </source>
</evidence>
<feature type="transmembrane region" description="Helical" evidence="12">
    <location>
        <begin position="168"/>
        <end position="187"/>
    </location>
</feature>
<dbReference type="SUPFAM" id="SSF81324">
    <property type="entry name" value="Voltage-gated potassium channels"/>
    <property type="match status" value="1"/>
</dbReference>
<feature type="transmembrane region" description="Helical" evidence="12">
    <location>
        <begin position="20"/>
        <end position="39"/>
    </location>
</feature>
<evidence type="ECO:0000256" key="10">
    <source>
        <dbReference type="ARBA" id="ARBA00023136"/>
    </source>
</evidence>
<keyword evidence="3" id="KW-0633">Potassium transport</keyword>
<comment type="subcellular location">
    <subcellularLocation>
        <location evidence="1">Membrane</location>
        <topology evidence="1">Multi-pass membrane protein</topology>
    </subcellularLocation>
</comment>
<feature type="transmembrane region" description="Helical" evidence="12">
    <location>
        <begin position="81"/>
        <end position="103"/>
    </location>
</feature>
<gene>
    <name evidence="14" type="ORF">DSM107014_02800</name>
</gene>
<dbReference type="AlphaFoldDB" id="A0A941JUI7"/>
<dbReference type="GO" id="GO:0005249">
    <property type="term" value="F:voltage-gated potassium channel activity"/>
    <property type="evidence" value="ECO:0007669"/>
    <property type="project" value="InterPro"/>
</dbReference>
<keyword evidence="11" id="KW-0407">Ion channel</keyword>
<keyword evidence="6" id="KW-0851">Voltage-gated channel</keyword>
<protein>
    <submittedName>
        <fullName evidence="14">Ion transporter</fullName>
    </submittedName>
</protein>
<dbReference type="GO" id="GO:0008076">
    <property type="term" value="C:voltage-gated potassium channel complex"/>
    <property type="evidence" value="ECO:0007669"/>
    <property type="project" value="InterPro"/>
</dbReference>
<evidence type="ECO:0000256" key="2">
    <source>
        <dbReference type="ARBA" id="ARBA00022448"/>
    </source>
</evidence>
<keyword evidence="9" id="KW-0406">Ion transport</keyword>
<dbReference type="Gene3D" id="1.10.287.70">
    <property type="match status" value="1"/>
</dbReference>
<dbReference type="Gene3D" id="1.20.120.350">
    <property type="entry name" value="Voltage-gated potassium channels. Chain C"/>
    <property type="match status" value="1"/>
</dbReference>
<feature type="domain" description="Ion transport" evidence="13">
    <location>
        <begin position="23"/>
        <end position="213"/>
    </location>
</feature>
<dbReference type="InterPro" id="IPR027359">
    <property type="entry name" value="Volt_channel_dom_sf"/>
</dbReference>
<evidence type="ECO:0000256" key="5">
    <source>
        <dbReference type="ARBA" id="ARBA00022826"/>
    </source>
</evidence>
<keyword evidence="2" id="KW-0813">Transport</keyword>
<keyword evidence="10 12" id="KW-0472">Membrane</keyword>
<keyword evidence="8 12" id="KW-1133">Transmembrane helix</keyword>
<dbReference type="GO" id="GO:0001508">
    <property type="term" value="P:action potential"/>
    <property type="evidence" value="ECO:0007669"/>
    <property type="project" value="TreeGrafter"/>
</dbReference>
<dbReference type="Pfam" id="PF00520">
    <property type="entry name" value="Ion_trans"/>
    <property type="match status" value="1"/>
</dbReference>
<dbReference type="PRINTS" id="PR00169">
    <property type="entry name" value="KCHANNEL"/>
</dbReference>
<evidence type="ECO:0000256" key="4">
    <source>
        <dbReference type="ARBA" id="ARBA00022692"/>
    </source>
</evidence>
<evidence type="ECO:0000256" key="12">
    <source>
        <dbReference type="SAM" id="Phobius"/>
    </source>
</evidence>
<dbReference type="Proteomes" id="UP000767446">
    <property type="component" value="Unassembled WGS sequence"/>
</dbReference>